<organism evidence="4 5">
    <name type="scientific">Filimonas lacunae</name>
    <dbReference type="NCBI Taxonomy" id="477680"/>
    <lineage>
        <taxon>Bacteria</taxon>
        <taxon>Pseudomonadati</taxon>
        <taxon>Bacteroidota</taxon>
        <taxon>Chitinophagia</taxon>
        <taxon>Chitinophagales</taxon>
        <taxon>Chitinophagaceae</taxon>
        <taxon>Filimonas</taxon>
    </lineage>
</organism>
<feature type="domain" description="Protein FecR C-terminal" evidence="3">
    <location>
        <begin position="234"/>
        <end position="299"/>
    </location>
</feature>
<proteinExistence type="predicted"/>
<accession>A0A1N7PCJ2</accession>
<dbReference type="PANTHER" id="PTHR30273:SF2">
    <property type="entry name" value="PROTEIN FECR"/>
    <property type="match status" value="1"/>
</dbReference>
<dbReference type="InterPro" id="IPR032508">
    <property type="entry name" value="FecR_C"/>
</dbReference>
<protein>
    <submittedName>
        <fullName evidence="4">FecR family protein</fullName>
    </submittedName>
</protein>
<evidence type="ECO:0000256" key="1">
    <source>
        <dbReference type="SAM" id="Phobius"/>
    </source>
</evidence>
<dbReference type="RefSeq" id="WP_076379192.1">
    <property type="nucleotide sequence ID" value="NZ_AP017422.1"/>
</dbReference>
<dbReference type="InterPro" id="IPR012373">
    <property type="entry name" value="Ferrdict_sens_TM"/>
</dbReference>
<evidence type="ECO:0000313" key="5">
    <source>
        <dbReference type="Proteomes" id="UP000186917"/>
    </source>
</evidence>
<name>A0A1N7PCJ2_9BACT</name>
<dbReference type="PANTHER" id="PTHR30273">
    <property type="entry name" value="PERIPLASMIC SIGNAL SENSOR AND SIGMA FACTOR ACTIVATOR FECR-RELATED"/>
    <property type="match status" value="1"/>
</dbReference>
<gene>
    <name evidence="4" type="ORF">SAMN05421788_103371</name>
</gene>
<sequence length="307" mass="34039">MRTETLLYSNGDNEQYPGIFSDGISKVKAYKNVHHTKAATYKWWVIGASTVALLSGAGYHWRSAIYNKMHPMVMQQLSTGVGQRKLISLSDGTQVWLGPATTLDYPQSFTRDVREMTVTGEAFIKVSSSTSRPFIIHANGVNTQTTDGHLTVQAYNNEAYVAVTLVKGNASVQVQDTVSASTTDAGQLPEGAAKQVALQANERAVFVKEENLIVKQKFASADKHMQARVNGTYEFWGMPANEVIKELSRQFQVPVELKGEYFNCKYYGELKANAPLDKFLKMFAESINATLTKENDTWVINSKGCQN</sequence>
<dbReference type="Gene3D" id="3.55.50.30">
    <property type="match status" value="1"/>
</dbReference>
<keyword evidence="1" id="KW-1133">Transmembrane helix</keyword>
<dbReference type="InterPro" id="IPR006860">
    <property type="entry name" value="FecR"/>
</dbReference>
<dbReference type="Proteomes" id="UP000186917">
    <property type="component" value="Unassembled WGS sequence"/>
</dbReference>
<dbReference type="EMBL" id="FTOR01000003">
    <property type="protein sequence ID" value="SIT08278.1"/>
    <property type="molecule type" value="Genomic_DNA"/>
</dbReference>
<reference evidence="5" key="1">
    <citation type="submission" date="2017-01" db="EMBL/GenBank/DDBJ databases">
        <authorList>
            <person name="Varghese N."/>
            <person name="Submissions S."/>
        </authorList>
    </citation>
    <scope>NUCLEOTIDE SEQUENCE [LARGE SCALE GENOMIC DNA]</scope>
    <source>
        <strain evidence="5">DSM 21054</strain>
    </source>
</reference>
<dbReference type="Pfam" id="PF16344">
    <property type="entry name" value="FecR_C"/>
    <property type="match status" value="1"/>
</dbReference>
<dbReference type="OrthoDB" id="645173at2"/>
<keyword evidence="1" id="KW-0812">Transmembrane</keyword>
<dbReference type="GO" id="GO:0016989">
    <property type="term" value="F:sigma factor antagonist activity"/>
    <property type="evidence" value="ECO:0007669"/>
    <property type="project" value="TreeGrafter"/>
</dbReference>
<dbReference type="AlphaFoldDB" id="A0A1N7PCJ2"/>
<feature type="domain" description="FecR protein" evidence="2">
    <location>
        <begin position="76"/>
        <end position="169"/>
    </location>
</feature>
<evidence type="ECO:0000259" key="3">
    <source>
        <dbReference type="Pfam" id="PF16344"/>
    </source>
</evidence>
<keyword evidence="1" id="KW-0472">Membrane</keyword>
<dbReference type="PIRSF" id="PIRSF018266">
    <property type="entry name" value="FecR"/>
    <property type="match status" value="1"/>
</dbReference>
<dbReference type="Gene3D" id="2.60.120.1440">
    <property type="match status" value="1"/>
</dbReference>
<evidence type="ECO:0000259" key="2">
    <source>
        <dbReference type="Pfam" id="PF04773"/>
    </source>
</evidence>
<feature type="transmembrane region" description="Helical" evidence="1">
    <location>
        <begin position="41"/>
        <end position="61"/>
    </location>
</feature>
<keyword evidence="5" id="KW-1185">Reference proteome</keyword>
<evidence type="ECO:0000313" key="4">
    <source>
        <dbReference type="EMBL" id="SIT08278.1"/>
    </source>
</evidence>
<dbReference type="STRING" id="477680.SAMN05421788_103371"/>
<dbReference type="Pfam" id="PF04773">
    <property type="entry name" value="FecR"/>
    <property type="match status" value="1"/>
</dbReference>